<comment type="caution">
    <text evidence="2">The sequence shown here is derived from an EMBL/GenBank/DDBJ whole genome shotgun (WGS) entry which is preliminary data.</text>
</comment>
<protein>
    <submittedName>
        <fullName evidence="3">DUF3515 domain-containing protein</fullName>
    </submittedName>
</protein>
<dbReference type="PROSITE" id="PS51257">
    <property type="entry name" value="PROKAR_LIPOPROTEIN"/>
    <property type="match status" value="1"/>
</dbReference>
<dbReference type="RefSeq" id="WP_027691549.1">
    <property type="nucleotide sequence ID" value="NZ_CP010848.1"/>
</dbReference>
<proteinExistence type="predicted"/>
<dbReference type="Proteomes" id="UP000052979">
    <property type="component" value="Unassembled WGS sequence"/>
</dbReference>
<dbReference type="EMBL" id="PSWU01000012">
    <property type="protein sequence ID" value="PPI14396.1"/>
    <property type="molecule type" value="Genomic_DNA"/>
</dbReference>
<dbReference type="InterPro" id="IPR021903">
    <property type="entry name" value="DUF3515"/>
</dbReference>
<dbReference type="Pfam" id="PF12028">
    <property type="entry name" value="DUF3515"/>
    <property type="match status" value="1"/>
</dbReference>
<dbReference type="GeneID" id="93666840"/>
<dbReference type="STRING" id="145458.APU90_09490"/>
<dbReference type="eggNOG" id="ENOG5032SM3">
    <property type="taxonomic scope" value="Bacteria"/>
</dbReference>
<feature type="signal peptide" evidence="1">
    <location>
        <begin position="1"/>
        <end position="33"/>
    </location>
</feature>
<dbReference type="OrthoDB" id="4331648at2"/>
<sequence>MIPRRAVHARRAALSLVLVAAVCALVGCSAAVALDSAPAAADKGCAEISVRLPHGLNDGAGGEIQRRETTAQGTAAWGSPATVLLRCGVEPPVASPHCIGVNGVDWIRDDSGAPQFRFITFGRVPATEVIVDSEQVSGSTVLLDLVPAISAVAPSGEHSCQNVGDIALPPVGRDR</sequence>
<dbReference type="Proteomes" id="UP000237966">
    <property type="component" value="Unassembled WGS sequence"/>
</dbReference>
<evidence type="ECO:0000256" key="1">
    <source>
        <dbReference type="SAM" id="SignalP"/>
    </source>
</evidence>
<feature type="chain" id="PRO_5035988902" evidence="1">
    <location>
        <begin position="34"/>
        <end position="175"/>
    </location>
</feature>
<name>A0A0C5BT41_9MICO</name>
<dbReference type="AlphaFoldDB" id="A0A0C5BT41"/>
<reference evidence="2 4" key="1">
    <citation type="submission" date="2015-04" db="EMBL/GenBank/DDBJ databases">
        <title>Draft genome sequence of Rathayibacter toxicus strain FH-142 (AKA 70134 or CS 32), a Western Australian isolate.</title>
        <authorList>
            <consortium name="Consortium for Microbial Forensics and Genomics (microFORGE)"/>
            <person name="Knight B.M."/>
            <person name="Roberts D.P."/>
            <person name="Lin D."/>
            <person name="Hari K."/>
            <person name="Fletcher J."/>
            <person name="Melcher U."/>
            <person name="Blagden T."/>
            <person name="Luster D.G."/>
            <person name="Sechler A.J."/>
            <person name="Schneider W.L."/>
            <person name="Winegar R.A."/>
        </authorList>
    </citation>
    <scope>NUCLEOTIDE SEQUENCE [LARGE SCALE GENOMIC DNA]</scope>
    <source>
        <strain evidence="2 4">FH142</strain>
    </source>
</reference>
<evidence type="ECO:0000313" key="5">
    <source>
        <dbReference type="Proteomes" id="UP000237966"/>
    </source>
</evidence>
<keyword evidence="4" id="KW-1185">Reference proteome</keyword>
<gene>
    <name evidence="3" type="ORF">C5C51_07410</name>
    <name evidence="2" type="ORF">VT73_10545</name>
</gene>
<dbReference type="EMBL" id="LBFI01000057">
    <property type="protein sequence ID" value="KKM44321.1"/>
    <property type="molecule type" value="Genomic_DNA"/>
</dbReference>
<keyword evidence="1" id="KW-0732">Signal</keyword>
<evidence type="ECO:0000313" key="4">
    <source>
        <dbReference type="Proteomes" id="UP000052979"/>
    </source>
</evidence>
<organism evidence="2 4">
    <name type="scientific">Rathayibacter toxicus</name>
    <dbReference type="NCBI Taxonomy" id="145458"/>
    <lineage>
        <taxon>Bacteria</taxon>
        <taxon>Bacillati</taxon>
        <taxon>Actinomycetota</taxon>
        <taxon>Actinomycetes</taxon>
        <taxon>Micrococcales</taxon>
        <taxon>Microbacteriaceae</taxon>
        <taxon>Rathayibacter</taxon>
    </lineage>
</organism>
<dbReference type="PATRIC" id="fig|145458.7.peg.1723"/>
<accession>A0A0C5BT41</accession>
<dbReference type="KEGG" id="rtc:APU90_09490"/>
<evidence type="ECO:0000313" key="2">
    <source>
        <dbReference type="EMBL" id="KKM44321.1"/>
    </source>
</evidence>
<dbReference type="KEGG" id="rtx:TI83_07590"/>
<evidence type="ECO:0000313" key="3">
    <source>
        <dbReference type="EMBL" id="PPI14396.1"/>
    </source>
</evidence>
<reference evidence="3 5" key="2">
    <citation type="submission" date="2018-02" db="EMBL/GenBank/DDBJ databases">
        <title>Bacteriophage NCPPB3778 and a type I-E CRISPR drive the evolution of the US Biological Select Agent, Rathayibacter toxicus.</title>
        <authorList>
            <person name="Davis E.W.II."/>
            <person name="Tabima J.F."/>
            <person name="Weisberg A.J."/>
            <person name="Lopes L.D."/>
            <person name="Wiseman M.S."/>
            <person name="Wiseman M.S."/>
            <person name="Pupko T."/>
            <person name="Belcher M.S."/>
            <person name="Sechler A.J."/>
            <person name="Tancos M.A."/>
            <person name="Schroeder B.K."/>
            <person name="Murray T.D."/>
            <person name="Luster D.G."/>
            <person name="Schneider W.L."/>
            <person name="Rogers E."/>
            <person name="Andreote F.D."/>
            <person name="Grunwald N.J."/>
            <person name="Putnam M.L."/>
            <person name="Chang J.H."/>
        </authorList>
    </citation>
    <scope>NUCLEOTIDE SEQUENCE [LARGE SCALE GENOMIC DNA]</scope>
    <source>
        <strain evidence="3 5">FH99</strain>
    </source>
</reference>